<evidence type="ECO:0000256" key="1">
    <source>
        <dbReference type="SAM" id="MobiDB-lite"/>
    </source>
</evidence>
<accession>A0A9N7V1P0</accession>
<evidence type="ECO:0000313" key="2">
    <source>
        <dbReference type="EMBL" id="CAB1441349.1"/>
    </source>
</evidence>
<dbReference type="EMBL" id="CADEAL010002624">
    <property type="protein sequence ID" value="CAB1441349.1"/>
    <property type="molecule type" value="Genomic_DNA"/>
</dbReference>
<feature type="compositionally biased region" description="Polar residues" evidence="1">
    <location>
        <begin position="155"/>
        <end position="165"/>
    </location>
</feature>
<feature type="region of interest" description="Disordered" evidence="1">
    <location>
        <begin position="150"/>
        <end position="174"/>
    </location>
</feature>
<name>A0A9N7V1P0_PLEPL</name>
<proteinExistence type="predicted"/>
<sequence>MAQALACPRCQQAPSALSARLPPEREEEIESQIESLLITYSPGLQLSRKEPGDNKYTRVEKMLDIEKGDTGLGKPLTWWVLLELGSLLDFLKQMWHFPLRGGFGDLTMSSLPLGACESSSSSFLPQSAVDLCSFRIIFNPVVFLSEMGSGRTREPTLSGNAYISTQREKNTPKE</sequence>
<gene>
    <name evidence="2" type="ORF">PLEPLA_LOCUS29125</name>
</gene>
<evidence type="ECO:0000313" key="3">
    <source>
        <dbReference type="Proteomes" id="UP001153269"/>
    </source>
</evidence>
<comment type="caution">
    <text evidence="2">The sequence shown here is derived from an EMBL/GenBank/DDBJ whole genome shotgun (WGS) entry which is preliminary data.</text>
</comment>
<dbReference type="Proteomes" id="UP001153269">
    <property type="component" value="Unassembled WGS sequence"/>
</dbReference>
<protein>
    <submittedName>
        <fullName evidence="2">Uncharacterized protein</fullName>
    </submittedName>
</protein>
<keyword evidence="3" id="KW-1185">Reference proteome</keyword>
<reference evidence="2" key="1">
    <citation type="submission" date="2020-03" db="EMBL/GenBank/DDBJ databases">
        <authorList>
            <person name="Weist P."/>
        </authorList>
    </citation>
    <scope>NUCLEOTIDE SEQUENCE</scope>
</reference>
<dbReference type="AlphaFoldDB" id="A0A9N7V1P0"/>
<organism evidence="2 3">
    <name type="scientific">Pleuronectes platessa</name>
    <name type="common">European plaice</name>
    <dbReference type="NCBI Taxonomy" id="8262"/>
    <lineage>
        <taxon>Eukaryota</taxon>
        <taxon>Metazoa</taxon>
        <taxon>Chordata</taxon>
        <taxon>Craniata</taxon>
        <taxon>Vertebrata</taxon>
        <taxon>Euteleostomi</taxon>
        <taxon>Actinopterygii</taxon>
        <taxon>Neopterygii</taxon>
        <taxon>Teleostei</taxon>
        <taxon>Neoteleostei</taxon>
        <taxon>Acanthomorphata</taxon>
        <taxon>Carangaria</taxon>
        <taxon>Pleuronectiformes</taxon>
        <taxon>Pleuronectoidei</taxon>
        <taxon>Pleuronectidae</taxon>
        <taxon>Pleuronectes</taxon>
    </lineage>
</organism>